<dbReference type="EMBL" id="OCPC01000005">
    <property type="protein sequence ID" value="SOE18414.1"/>
    <property type="molecule type" value="Genomic_DNA"/>
</dbReference>
<dbReference type="Proteomes" id="UP000219465">
    <property type="component" value="Unassembled WGS sequence"/>
</dbReference>
<accession>A0A286IGF3</accession>
<gene>
    <name evidence="7" type="ORF">SAMN05877838_3338</name>
</gene>
<dbReference type="RefSeq" id="WP_097108897.1">
    <property type="nucleotide sequence ID" value="NZ_OCPC01000005.1"/>
</dbReference>
<evidence type="ECO:0000313" key="8">
    <source>
        <dbReference type="Proteomes" id="UP000219465"/>
    </source>
</evidence>
<keyword evidence="8" id="KW-1185">Reference proteome</keyword>
<dbReference type="OrthoDB" id="8339333at2"/>
<dbReference type="Gene3D" id="1.10.10.10">
    <property type="entry name" value="Winged helix-like DNA-binding domain superfamily/Winged helix DNA-binding domain"/>
    <property type="match status" value="1"/>
</dbReference>
<dbReference type="AlphaFoldDB" id="A0A286IGF3"/>
<dbReference type="Gene3D" id="3.40.190.10">
    <property type="entry name" value="Periplasmic binding protein-like II"/>
    <property type="match status" value="2"/>
</dbReference>
<evidence type="ECO:0000313" key="7">
    <source>
        <dbReference type="EMBL" id="SOE18414.1"/>
    </source>
</evidence>
<name>A0A286IGF3_9HYPH</name>
<dbReference type="InterPro" id="IPR005119">
    <property type="entry name" value="LysR_subst-bd"/>
</dbReference>
<dbReference type="SUPFAM" id="SSF46785">
    <property type="entry name" value="Winged helix' DNA-binding domain"/>
    <property type="match status" value="1"/>
</dbReference>
<dbReference type="GO" id="GO:0003677">
    <property type="term" value="F:DNA binding"/>
    <property type="evidence" value="ECO:0007669"/>
    <property type="project" value="UniProtKB-KW"/>
</dbReference>
<keyword evidence="2" id="KW-0536">Nodulation</keyword>
<dbReference type="SUPFAM" id="SSF53850">
    <property type="entry name" value="Periplasmic binding protein-like II"/>
    <property type="match status" value="1"/>
</dbReference>
<evidence type="ECO:0000256" key="4">
    <source>
        <dbReference type="ARBA" id="ARBA00023125"/>
    </source>
</evidence>
<dbReference type="InterPro" id="IPR050389">
    <property type="entry name" value="LysR-type_TF"/>
</dbReference>
<dbReference type="PROSITE" id="PS50931">
    <property type="entry name" value="HTH_LYSR"/>
    <property type="match status" value="1"/>
</dbReference>
<organism evidence="7 8">
    <name type="scientific">Hoeflea halophila</name>
    <dbReference type="NCBI Taxonomy" id="714899"/>
    <lineage>
        <taxon>Bacteria</taxon>
        <taxon>Pseudomonadati</taxon>
        <taxon>Pseudomonadota</taxon>
        <taxon>Alphaproteobacteria</taxon>
        <taxon>Hyphomicrobiales</taxon>
        <taxon>Rhizobiaceae</taxon>
        <taxon>Hoeflea</taxon>
    </lineage>
</organism>
<evidence type="ECO:0000256" key="5">
    <source>
        <dbReference type="ARBA" id="ARBA00023163"/>
    </source>
</evidence>
<keyword evidence="3" id="KW-0805">Transcription regulation</keyword>
<comment type="similarity">
    <text evidence="1">Belongs to the LysR transcriptional regulatory family.</text>
</comment>
<evidence type="ECO:0000256" key="1">
    <source>
        <dbReference type="ARBA" id="ARBA00009437"/>
    </source>
</evidence>
<proteinExistence type="inferred from homology"/>
<evidence type="ECO:0000259" key="6">
    <source>
        <dbReference type="PROSITE" id="PS50931"/>
    </source>
</evidence>
<reference evidence="8" key="1">
    <citation type="submission" date="2017-08" db="EMBL/GenBank/DDBJ databases">
        <authorList>
            <person name="Varghese N."/>
            <person name="Submissions S."/>
        </authorList>
    </citation>
    <scope>NUCLEOTIDE SEQUENCE [LARGE SCALE GENOMIC DNA]</scope>
    <source>
        <strain evidence="8">KCTC 23107</strain>
    </source>
</reference>
<dbReference type="PANTHER" id="PTHR30118:SF15">
    <property type="entry name" value="TRANSCRIPTIONAL REGULATORY PROTEIN"/>
    <property type="match status" value="1"/>
</dbReference>
<evidence type="ECO:0000256" key="3">
    <source>
        <dbReference type="ARBA" id="ARBA00023015"/>
    </source>
</evidence>
<dbReference type="Pfam" id="PF03466">
    <property type="entry name" value="LysR_substrate"/>
    <property type="match status" value="1"/>
</dbReference>
<keyword evidence="5" id="KW-0804">Transcription</keyword>
<feature type="domain" description="HTH lysR-type" evidence="6">
    <location>
        <begin position="6"/>
        <end position="63"/>
    </location>
</feature>
<keyword evidence="4" id="KW-0238">DNA-binding</keyword>
<dbReference type="PANTHER" id="PTHR30118">
    <property type="entry name" value="HTH-TYPE TRANSCRIPTIONAL REGULATOR LEUO-RELATED"/>
    <property type="match status" value="1"/>
</dbReference>
<dbReference type="InterPro" id="IPR000847">
    <property type="entry name" value="LysR_HTH_N"/>
</dbReference>
<sequence length="301" mass="33629">MHLEKLDLNLLVVIDALLRTSSVTVAATELNLTQSAVSSALKRARAHFEDEILFYDGQKMSPTPFGQSIAGIVPEMVIRLRALSRMRATTDLVSLNRQFTVIASDYVAAVFLSSVVQRLSKAAPGVSLAVVPFSEDSMDRFNRGKIDFMIGPSFWSVPDQNRAALFEDGFKCVLCKTNPLCETGLTLDAFLNSPHVLTNFFVGHGKSHFENWLEEQNFLIKVAASLPSFVVLPHYISGTANISTIHKRLLSHVVHLEDLVSFEPPCDIPPLTEHLSWKNHQEFDVEAKLMREFMLEIAKNM</sequence>
<dbReference type="InterPro" id="IPR036390">
    <property type="entry name" value="WH_DNA-bd_sf"/>
</dbReference>
<dbReference type="InterPro" id="IPR036388">
    <property type="entry name" value="WH-like_DNA-bd_sf"/>
</dbReference>
<protein>
    <submittedName>
        <fullName evidence="7">LysR family nod box-dependent transcriptional activator</fullName>
    </submittedName>
</protein>
<dbReference type="Pfam" id="PF00126">
    <property type="entry name" value="HTH_1"/>
    <property type="match status" value="1"/>
</dbReference>
<evidence type="ECO:0000256" key="2">
    <source>
        <dbReference type="ARBA" id="ARBA00022458"/>
    </source>
</evidence>
<dbReference type="GO" id="GO:0003700">
    <property type="term" value="F:DNA-binding transcription factor activity"/>
    <property type="evidence" value="ECO:0007669"/>
    <property type="project" value="InterPro"/>
</dbReference>